<dbReference type="GO" id="GO:0016887">
    <property type="term" value="F:ATP hydrolysis activity"/>
    <property type="evidence" value="ECO:0007669"/>
    <property type="project" value="InterPro"/>
</dbReference>
<dbReference type="GO" id="GO:0005829">
    <property type="term" value="C:cytosol"/>
    <property type="evidence" value="ECO:0007669"/>
    <property type="project" value="TreeGrafter"/>
</dbReference>
<evidence type="ECO:0000256" key="8">
    <source>
        <dbReference type="ARBA" id="ARBA00025436"/>
    </source>
</evidence>
<dbReference type="NCBIfam" id="TIGR01968">
    <property type="entry name" value="minD_bact"/>
    <property type="match status" value="1"/>
</dbReference>
<dbReference type="GO" id="GO:0005524">
    <property type="term" value="F:ATP binding"/>
    <property type="evidence" value="ECO:0007669"/>
    <property type="project" value="UniProtKB-KW"/>
</dbReference>
<dbReference type="SUPFAM" id="SSF52540">
    <property type="entry name" value="P-loop containing nucleoside triphosphate hydrolases"/>
    <property type="match status" value="1"/>
</dbReference>
<dbReference type="Proteomes" id="UP000260649">
    <property type="component" value="Unassembled WGS sequence"/>
</dbReference>
<keyword evidence="13" id="KW-1185">Reference proteome</keyword>
<evidence type="ECO:0000256" key="7">
    <source>
        <dbReference type="ARBA" id="ARBA00023306"/>
    </source>
</evidence>
<feature type="binding site" evidence="10">
    <location>
        <begin position="11"/>
        <end position="18"/>
    </location>
    <ligand>
        <name>ATP</name>
        <dbReference type="ChEBI" id="CHEBI:30616"/>
    </ligand>
</feature>
<dbReference type="OrthoDB" id="9773088at2"/>
<comment type="caution">
    <text evidence="12">The sequence shown here is derived from an EMBL/GenBank/DDBJ whole genome shotgun (WGS) entry which is preliminary data.</text>
</comment>
<evidence type="ECO:0000256" key="5">
    <source>
        <dbReference type="ARBA" id="ARBA00022840"/>
    </source>
</evidence>
<dbReference type="GO" id="GO:0009898">
    <property type="term" value="C:cytoplasmic side of plasma membrane"/>
    <property type="evidence" value="ECO:0007669"/>
    <property type="project" value="TreeGrafter"/>
</dbReference>
<name>A0A3E2B3T0_9FIRM</name>
<evidence type="ECO:0000256" key="10">
    <source>
        <dbReference type="PIRSR" id="PIRSR003092-1"/>
    </source>
</evidence>
<keyword evidence="7" id="KW-0131">Cell cycle</keyword>
<evidence type="ECO:0000256" key="3">
    <source>
        <dbReference type="ARBA" id="ARBA00022618"/>
    </source>
</evidence>
<keyword evidence="4 10" id="KW-0547">Nucleotide-binding</keyword>
<evidence type="ECO:0000256" key="1">
    <source>
        <dbReference type="ARBA" id="ARBA00010257"/>
    </source>
</evidence>
<dbReference type="AlphaFoldDB" id="A0A3E2B3T0"/>
<reference evidence="12 13" key="1">
    <citation type="submission" date="2018-07" db="EMBL/GenBank/DDBJ databases">
        <title>GABA Modulating Bacteria of the Human Gut Microbiota.</title>
        <authorList>
            <person name="Strandwitz P."/>
            <person name="Kim K.H."/>
            <person name="Terekhova D."/>
            <person name="Liu J.K."/>
            <person name="Sharma A."/>
            <person name="Levering J."/>
            <person name="Mcdonald D."/>
            <person name="Dietrich D."/>
            <person name="Ramadhar T.R."/>
            <person name="Lekbua A."/>
            <person name="Mroue N."/>
            <person name="Liston C."/>
            <person name="Stewart E.J."/>
            <person name="Dubin M.J."/>
            <person name="Zengler K."/>
            <person name="Knight R."/>
            <person name="Gilbert J.A."/>
            <person name="Clardy J."/>
            <person name="Lewis K."/>
        </authorList>
    </citation>
    <scope>NUCLEOTIDE SEQUENCE [LARGE SCALE GENOMIC DNA]</scope>
    <source>
        <strain evidence="12 13">KLE1738</strain>
    </source>
</reference>
<evidence type="ECO:0000256" key="9">
    <source>
        <dbReference type="ARBA" id="ARBA00032845"/>
    </source>
</evidence>
<protein>
    <recommendedName>
        <fullName evidence="2">Septum site-determining protein MinD</fullName>
    </recommendedName>
    <alternativeName>
        <fullName evidence="9">Cell division inhibitor MinD</fullName>
    </alternativeName>
</protein>
<dbReference type="Gene3D" id="3.40.50.300">
    <property type="entry name" value="P-loop containing nucleotide triphosphate hydrolases"/>
    <property type="match status" value="1"/>
</dbReference>
<evidence type="ECO:0000256" key="6">
    <source>
        <dbReference type="ARBA" id="ARBA00023210"/>
    </source>
</evidence>
<dbReference type="InterPro" id="IPR002586">
    <property type="entry name" value="CobQ/CobB/MinD/ParA_Nub-bd_dom"/>
</dbReference>
<dbReference type="PANTHER" id="PTHR43384">
    <property type="entry name" value="SEPTUM SITE-DETERMINING PROTEIN MIND HOMOLOG, CHLOROPLASTIC-RELATED"/>
    <property type="match status" value="1"/>
</dbReference>
<dbReference type="EMBL" id="QQRQ01000008">
    <property type="protein sequence ID" value="RFT06679.1"/>
    <property type="molecule type" value="Genomic_DNA"/>
</dbReference>
<evidence type="ECO:0000259" key="11">
    <source>
        <dbReference type="Pfam" id="PF01656"/>
    </source>
</evidence>
<dbReference type="InterPro" id="IPR027417">
    <property type="entry name" value="P-loop_NTPase"/>
</dbReference>
<dbReference type="GO" id="GO:0051782">
    <property type="term" value="P:negative regulation of cell division"/>
    <property type="evidence" value="ECO:0007669"/>
    <property type="project" value="TreeGrafter"/>
</dbReference>
<dbReference type="PIRSF" id="PIRSF003092">
    <property type="entry name" value="MinD"/>
    <property type="match status" value="1"/>
</dbReference>
<dbReference type="InterPro" id="IPR025501">
    <property type="entry name" value="MinD_FleN"/>
</dbReference>
<sequence>MGCVIVITSGKGGTGKTSLTGGLGTALALQGHKVLCIDGDVGLRNLDITLGMTDAALMDFSDVIAGRCPLGRAVAPHPSVSGLYLLTAPLTLPEDFPGEAGFRDLLAQARQAYEYVLVDSPAGLGAGFRLAVCDADRAIVVAVSDPSSLRDAQRVVSQLPNLETIHLVVNRVRPRLLRRQGATIDDAMDTAGLPLLGLVPEDAKVVLAASSGRPLAQMSQRGAAKAYENIARRLTGQQVPLMRIR</sequence>
<dbReference type="Pfam" id="PF01656">
    <property type="entry name" value="CbiA"/>
    <property type="match status" value="1"/>
</dbReference>
<keyword evidence="3" id="KW-0132">Cell division</keyword>
<feature type="domain" description="CobQ/CobB/MinD/ParA nucleotide binding" evidence="11">
    <location>
        <begin position="5"/>
        <end position="215"/>
    </location>
</feature>
<proteinExistence type="inferred from homology"/>
<evidence type="ECO:0000256" key="2">
    <source>
        <dbReference type="ARBA" id="ARBA00016887"/>
    </source>
</evidence>
<gene>
    <name evidence="12" type="primary">minD</name>
    <name evidence="12" type="ORF">DV520_06575</name>
</gene>
<dbReference type="InterPro" id="IPR050625">
    <property type="entry name" value="ParA/MinD_ATPase"/>
</dbReference>
<comment type="similarity">
    <text evidence="1">Belongs to the ParA family. MinD subfamily.</text>
</comment>
<accession>A0A3E2B3T0</accession>
<evidence type="ECO:0000313" key="13">
    <source>
        <dbReference type="Proteomes" id="UP000260649"/>
    </source>
</evidence>
<organism evidence="12 13">
    <name type="scientific">Evtepia gabavorous</name>
    <dbReference type="NCBI Taxonomy" id="2211183"/>
    <lineage>
        <taxon>Bacteria</taxon>
        <taxon>Bacillati</taxon>
        <taxon>Bacillota</taxon>
        <taxon>Clostridia</taxon>
        <taxon>Eubacteriales</taxon>
        <taxon>Evtepia</taxon>
    </lineage>
</organism>
<keyword evidence="6" id="KW-0717">Septation</keyword>
<dbReference type="GO" id="GO:0000917">
    <property type="term" value="P:division septum assembly"/>
    <property type="evidence" value="ECO:0007669"/>
    <property type="project" value="UniProtKB-KW"/>
</dbReference>
<comment type="function">
    <text evidence="8">ATPase required for the correct placement of the division site. Cell division inhibitors MinC and MinD act in concert to form an inhibitor capable of blocking formation of the polar Z ring septums. Rapidly oscillates between the poles of the cell to destabilize FtsZ filaments that have formed before they mature into polar Z rings.</text>
</comment>
<keyword evidence="5 10" id="KW-0067">ATP-binding</keyword>
<dbReference type="InterPro" id="IPR010223">
    <property type="entry name" value="MinD"/>
</dbReference>
<evidence type="ECO:0000313" key="12">
    <source>
        <dbReference type="EMBL" id="RFT06679.1"/>
    </source>
</evidence>
<dbReference type="PANTHER" id="PTHR43384:SF6">
    <property type="entry name" value="SEPTUM SITE-DETERMINING PROTEIN MIND HOMOLOG, CHLOROPLASTIC"/>
    <property type="match status" value="1"/>
</dbReference>
<evidence type="ECO:0000256" key="4">
    <source>
        <dbReference type="ARBA" id="ARBA00022741"/>
    </source>
</evidence>